<evidence type="ECO:0000256" key="7">
    <source>
        <dbReference type="SAM" id="Phobius"/>
    </source>
</evidence>
<accession>A0A2Z2KTI4</accession>
<feature type="transmembrane region" description="Helical" evidence="7">
    <location>
        <begin position="767"/>
        <end position="793"/>
    </location>
</feature>
<keyword evidence="10" id="KW-1185">Reference proteome</keyword>
<sequence>MKNTVSIRDIALSTLRFHKGRTLLTIGTAAISVALILIVLTYLHSEDQRSKRAAINEIGAYHVQYEQLSKEQQQEIAGNTLMKTTYLSYNNKNVLCTSLSSLHIDMAIGYMEGVNDGLIALRQGRAPAADNEIVLDDWVVEALGYAPKLGQIIPLDFEITQQGKTAKMKETFKLVGITEDIAVRKAARAGLMFISKERSLQYNPEPEVTLFSLLKSDFNATAAAQKIGADAGLKEEQIKLNERYTGAYEQNPTSILQGGFVLLIIVLSAGMVIYNIFNIYISQQIRLFGTMKAIGMTPRQLRRMIQLEGLLISLTGSVAGILLGIGGSLAFIPFLGKTAGADSSLYVEISLNSVGAAFLLGILLVAFSIQVPASRVGRISEIAAIRFNPAAGAGASTKQKRNRLPHSLGSFTLISAQLLRHRKRTWVTVTSITLTGLIFVISGSVLDSISIGNIAGSMVPGDYKLSAVSSLRMDAQTDLLNETVIEQIQSIKGVQTVFTEMYDGLIYNKQDAQKHIKEPDKVKHPYIDTEMYGYDDALMDKTLRALGQSAPTLEQMKAGNYLIAIAEEGTYHAGDRIRMAPFGEGQKELEFTILGVLPTYITYKGDSAEGGTLLAHRSMFERLGMDQRIKQISVIADPEQKVQVEQQLRTIAAADRRLEFTSFQDIYQEFSAAKRVMELAAYGFITALLVISIFNLVNSNLTSMLFRKREISLLEAIGLSRRQLTLQLSSEGWVVIAFSLGLISIVGIPAGYLGVALYRREATFAQYQFPLGALLTLITAYALVQVLTTLYMLHKFHKESLMERIRCSE</sequence>
<dbReference type="GO" id="GO:0022857">
    <property type="term" value="F:transmembrane transporter activity"/>
    <property type="evidence" value="ECO:0007669"/>
    <property type="project" value="TreeGrafter"/>
</dbReference>
<evidence type="ECO:0000256" key="2">
    <source>
        <dbReference type="ARBA" id="ARBA00022475"/>
    </source>
</evidence>
<feature type="transmembrane region" description="Helical" evidence="7">
    <location>
        <begin position="679"/>
        <end position="698"/>
    </location>
</feature>
<keyword evidence="2" id="KW-1003">Cell membrane</keyword>
<evidence type="ECO:0000313" key="10">
    <source>
        <dbReference type="Proteomes" id="UP000249890"/>
    </source>
</evidence>
<evidence type="ECO:0000313" key="9">
    <source>
        <dbReference type="EMBL" id="ASA24091.1"/>
    </source>
</evidence>
<dbReference type="KEGG" id="pdh:B9T62_26895"/>
<comment type="subcellular location">
    <subcellularLocation>
        <location evidence="1">Cell membrane</location>
        <topology evidence="1">Multi-pass membrane protein</topology>
    </subcellularLocation>
</comment>
<evidence type="ECO:0000256" key="1">
    <source>
        <dbReference type="ARBA" id="ARBA00004651"/>
    </source>
</evidence>
<feature type="transmembrane region" description="Helical" evidence="7">
    <location>
        <begin position="21"/>
        <end position="43"/>
    </location>
</feature>
<comment type="similarity">
    <text evidence="6">Belongs to the ABC-4 integral membrane protein family.</text>
</comment>
<feature type="transmembrane region" description="Helical" evidence="7">
    <location>
        <begin position="354"/>
        <end position="373"/>
    </location>
</feature>
<organism evidence="9 10">
    <name type="scientific">Paenibacillus donghaensis</name>
    <dbReference type="NCBI Taxonomy" id="414771"/>
    <lineage>
        <taxon>Bacteria</taxon>
        <taxon>Bacillati</taxon>
        <taxon>Bacillota</taxon>
        <taxon>Bacilli</taxon>
        <taxon>Bacillales</taxon>
        <taxon>Paenibacillaceae</taxon>
        <taxon>Paenibacillus</taxon>
    </lineage>
</organism>
<dbReference type="EMBL" id="CP021780">
    <property type="protein sequence ID" value="ASA24091.1"/>
    <property type="molecule type" value="Genomic_DNA"/>
</dbReference>
<dbReference type="PANTHER" id="PTHR30572:SF4">
    <property type="entry name" value="ABC TRANSPORTER PERMEASE YTRF"/>
    <property type="match status" value="1"/>
</dbReference>
<dbReference type="OrthoDB" id="9793166at2"/>
<evidence type="ECO:0000256" key="5">
    <source>
        <dbReference type="ARBA" id="ARBA00023136"/>
    </source>
</evidence>
<reference evidence="9 10" key="1">
    <citation type="submission" date="2017-06" db="EMBL/GenBank/DDBJ databases">
        <title>Complete genome sequence of Paenibacillus donghaensis KCTC 13049T isolated from East Sea sediment, South Korea.</title>
        <authorList>
            <person name="Jung B.K."/>
            <person name="Hong S.-J."/>
            <person name="Shin J.-H."/>
        </authorList>
    </citation>
    <scope>NUCLEOTIDE SEQUENCE [LARGE SCALE GENOMIC DNA]</scope>
    <source>
        <strain evidence="9 10">KCTC 13049</strain>
    </source>
</reference>
<dbReference type="Proteomes" id="UP000249890">
    <property type="component" value="Chromosome"/>
</dbReference>
<name>A0A2Z2KTI4_9BACL</name>
<dbReference type="GO" id="GO:0005886">
    <property type="term" value="C:plasma membrane"/>
    <property type="evidence" value="ECO:0007669"/>
    <property type="project" value="UniProtKB-SubCell"/>
</dbReference>
<keyword evidence="3 7" id="KW-0812">Transmembrane</keyword>
<dbReference type="InterPro" id="IPR003838">
    <property type="entry name" value="ABC3_permease_C"/>
</dbReference>
<dbReference type="AlphaFoldDB" id="A0A2Z2KTI4"/>
<proteinExistence type="inferred from homology"/>
<feature type="domain" description="ABC3 transporter permease C-terminal" evidence="8">
    <location>
        <begin position="684"/>
        <end position="796"/>
    </location>
</feature>
<feature type="domain" description="ABC3 transporter permease C-terminal" evidence="8">
    <location>
        <begin position="260"/>
        <end position="379"/>
    </location>
</feature>
<evidence type="ECO:0000256" key="6">
    <source>
        <dbReference type="ARBA" id="ARBA00038076"/>
    </source>
</evidence>
<dbReference type="PANTHER" id="PTHR30572">
    <property type="entry name" value="MEMBRANE COMPONENT OF TRANSPORTER-RELATED"/>
    <property type="match status" value="1"/>
</dbReference>
<dbReference type="Pfam" id="PF02687">
    <property type="entry name" value="FtsX"/>
    <property type="match status" value="2"/>
</dbReference>
<feature type="transmembrane region" description="Helical" evidence="7">
    <location>
        <begin position="309"/>
        <end position="334"/>
    </location>
</feature>
<evidence type="ECO:0000259" key="8">
    <source>
        <dbReference type="Pfam" id="PF02687"/>
    </source>
</evidence>
<feature type="transmembrane region" description="Helical" evidence="7">
    <location>
        <begin position="260"/>
        <end position="281"/>
    </location>
</feature>
<protein>
    <recommendedName>
        <fullName evidence="8">ABC3 transporter permease C-terminal domain-containing protein</fullName>
    </recommendedName>
</protein>
<dbReference type="RefSeq" id="WP_087918073.1">
    <property type="nucleotide sequence ID" value="NZ_CP021780.1"/>
</dbReference>
<gene>
    <name evidence="9" type="ORF">B9T62_26895</name>
</gene>
<keyword evidence="5 7" id="KW-0472">Membrane</keyword>
<evidence type="ECO:0000256" key="3">
    <source>
        <dbReference type="ARBA" id="ARBA00022692"/>
    </source>
</evidence>
<feature type="transmembrane region" description="Helical" evidence="7">
    <location>
        <begin position="426"/>
        <end position="446"/>
    </location>
</feature>
<evidence type="ECO:0000256" key="4">
    <source>
        <dbReference type="ARBA" id="ARBA00022989"/>
    </source>
</evidence>
<keyword evidence="4 7" id="KW-1133">Transmembrane helix</keyword>
<feature type="transmembrane region" description="Helical" evidence="7">
    <location>
        <begin position="732"/>
        <end position="755"/>
    </location>
</feature>
<dbReference type="InterPro" id="IPR050250">
    <property type="entry name" value="Macrolide_Exporter_MacB"/>
</dbReference>